<accession>A0A133U520</accession>
<feature type="domain" description="Pterin-binding" evidence="1">
    <location>
        <begin position="151"/>
        <end position="388"/>
    </location>
</feature>
<gene>
    <name evidence="2" type="ORF">AKJ61_03215</name>
</gene>
<dbReference type="Pfam" id="PF20123">
    <property type="entry name" value="DUF6513"/>
    <property type="match status" value="1"/>
</dbReference>
<evidence type="ECO:0000313" key="3">
    <source>
        <dbReference type="Proteomes" id="UP000070184"/>
    </source>
</evidence>
<dbReference type="EMBL" id="LHXK01000044">
    <property type="protein sequence ID" value="KXA89287.1"/>
    <property type="molecule type" value="Genomic_DNA"/>
</dbReference>
<dbReference type="GO" id="GO:0046654">
    <property type="term" value="P:tetrahydrofolate biosynthetic process"/>
    <property type="evidence" value="ECO:0007669"/>
    <property type="project" value="TreeGrafter"/>
</dbReference>
<reference evidence="2 3" key="1">
    <citation type="journal article" date="2016" name="Sci. Rep.">
        <title>Metabolic traits of an uncultured archaeal lineage -MSBL1- from brine pools of the Red Sea.</title>
        <authorList>
            <person name="Mwirichia R."/>
            <person name="Alam I."/>
            <person name="Rashid M."/>
            <person name="Vinu M."/>
            <person name="Ba-Alawi W."/>
            <person name="Anthony Kamau A."/>
            <person name="Kamanda Ngugi D."/>
            <person name="Goker M."/>
            <person name="Klenk H.P."/>
            <person name="Bajic V."/>
            <person name="Stingl U."/>
        </authorList>
    </citation>
    <scope>NUCLEOTIDE SEQUENCE [LARGE SCALE GENOMIC DNA]</scope>
    <source>
        <strain evidence="2">SCGC-AAA259B11</strain>
    </source>
</reference>
<comment type="caution">
    <text evidence="2">The sequence shown here is derived from an EMBL/GenBank/DDBJ whole genome shotgun (WGS) entry which is preliminary data.</text>
</comment>
<dbReference type="GO" id="GO:0004156">
    <property type="term" value="F:dihydropteroate synthase activity"/>
    <property type="evidence" value="ECO:0007669"/>
    <property type="project" value="TreeGrafter"/>
</dbReference>
<evidence type="ECO:0000313" key="2">
    <source>
        <dbReference type="EMBL" id="KXA89287.1"/>
    </source>
</evidence>
<dbReference type="NCBIfam" id="TIGR00284">
    <property type="entry name" value="dihydropteroate synthase-like protein"/>
    <property type="match status" value="1"/>
</dbReference>
<dbReference type="Gene3D" id="3.20.20.20">
    <property type="entry name" value="Dihydropteroate synthase-like"/>
    <property type="match status" value="1"/>
</dbReference>
<dbReference type="Pfam" id="PF14251">
    <property type="entry name" value="PterinBD-DUF4346"/>
    <property type="match status" value="1"/>
</dbReference>
<organism evidence="2 3">
    <name type="scientific">candidate division MSBL1 archaeon SCGC-AAA259B11</name>
    <dbReference type="NCBI Taxonomy" id="1698260"/>
    <lineage>
        <taxon>Archaea</taxon>
        <taxon>Methanobacteriati</taxon>
        <taxon>Methanobacteriota</taxon>
        <taxon>candidate division MSBL1</taxon>
    </lineage>
</organism>
<dbReference type="InterPro" id="IPR000489">
    <property type="entry name" value="Pterin-binding_dom"/>
</dbReference>
<dbReference type="PANTHER" id="PTHR20941:SF1">
    <property type="entry name" value="FOLIC ACID SYNTHESIS PROTEIN FOL1"/>
    <property type="match status" value="1"/>
</dbReference>
<keyword evidence="3" id="KW-1185">Reference proteome</keyword>
<dbReference type="AlphaFoldDB" id="A0A133U520"/>
<proteinExistence type="predicted"/>
<dbReference type="PATRIC" id="fig|1698260.3.peg.730"/>
<dbReference type="InterPro" id="IPR025595">
    <property type="entry name" value="PterinBD-DUF4346"/>
</dbReference>
<sequence length="518" mass="57974">MNSKILLITGRRAEDLVKKNATQARIETVVRVLPISIASFINLSLFLRELKNEDLGEFSMILVPGLVEFDLKKAEEEIGTPVFKGPKHAADISLVLNNLDELELSKETPASELLKDDLSAAAEKLLNRMKEKSIEGINETANFKIGEGKRSVVAGPEFPPRIVAEIIDAPNLSDEELIDIGKRYVKEGAEILDIGMTTKEDMSQEIPRMISLLRENFDVPLSIDTTNEKEIKTAAENGIDLVISIDGSTIENFKRFETPSVIIPRNPKEDYYPVDPEEKINYLEKLLKKAENLGFEHPILDPILEPIGKGFVDSFLAYNELRNRNPDTSVFMGIGNVIELFDADSIGMTALLLGSATEMNVDFVLSVEGSNKTRGNISEISTARDMMTLAESRDSVPKDLGLDLLRFKEKRKLSDPYEREIEKDAKVIEATGKGEFTRDKKGFFRIFTQGSNIIAVFHSFHDDNIIIKGKTAGAVLKEILKRELISELSHAAYLGRELEKAEIAIRTDRGYIQEEKIF</sequence>
<dbReference type="Proteomes" id="UP000070184">
    <property type="component" value="Unassembled WGS sequence"/>
</dbReference>
<dbReference type="InterPro" id="IPR045031">
    <property type="entry name" value="DHP_synth-like"/>
</dbReference>
<dbReference type="InterPro" id="IPR045406">
    <property type="entry name" value="DUF6513"/>
</dbReference>
<name>A0A133U520_9EURY</name>
<dbReference type="InterPro" id="IPR005236">
    <property type="entry name" value="Dihydropt_synth"/>
</dbReference>
<protein>
    <recommendedName>
        <fullName evidence="1">Pterin-binding domain-containing protein</fullName>
    </recommendedName>
</protein>
<dbReference type="InterPro" id="IPR011005">
    <property type="entry name" value="Dihydropteroate_synth-like_sf"/>
</dbReference>
<evidence type="ECO:0000259" key="1">
    <source>
        <dbReference type="PROSITE" id="PS50972"/>
    </source>
</evidence>
<dbReference type="SUPFAM" id="SSF51717">
    <property type="entry name" value="Dihydropteroate synthetase-like"/>
    <property type="match status" value="1"/>
</dbReference>
<dbReference type="PROSITE" id="PS50972">
    <property type="entry name" value="PTERIN_BINDING"/>
    <property type="match status" value="1"/>
</dbReference>
<dbReference type="Pfam" id="PF00809">
    <property type="entry name" value="Pterin_bind"/>
    <property type="match status" value="1"/>
</dbReference>
<dbReference type="PANTHER" id="PTHR20941">
    <property type="entry name" value="FOLATE SYNTHESIS PROTEINS"/>
    <property type="match status" value="1"/>
</dbReference>